<keyword evidence="2" id="KW-0169">Cobalamin biosynthesis</keyword>
<organism evidence="5 6">
    <name type="scientific">Pseudomonas savastanoi pv. glycinea str. race 4</name>
    <dbReference type="NCBI Taxonomy" id="875330"/>
    <lineage>
        <taxon>Bacteria</taxon>
        <taxon>Pseudomonadati</taxon>
        <taxon>Pseudomonadota</taxon>
        <taxon>Gammaproteobacteria</taxon>
        <taxon>Pseudomonadales</taxon>
        <taxon>Pseudomonadaceae</taxon>
        <taxon>Pseudomonas</taxon>
    </lineage>
</organism>
<comment type="caution">
    <text evidence="5">The sequence shown here is derived from an EMBL/GenBank/DDBJ whole genome shotgun (WGS) entry which is preliminary data.</text>
</comment>
<evidence type="ECO:0000313" key="5">
    <source>
        <dbReference type="EMBL" id="EGH08042.1"/>
    </source>
</evidence>
<dbReference type="GO" id="GO:0009236">
    <property type="term" value="P:cobalamin biosynthetic process"/>
    <property type="evidence" value="ECO:0007669"/>
    <property type="project" value="UniProtKB-UniPathway"/>
</dbReference>
<dbReference type="SUPFAM" id="SSF63965">
    <property type="entry name" value="Precorrin-8X methylmutase CbiC/CobH"/>
    <property type="match status" value="1"/>
</dbReference>
<dbReference type="HOGENOM" id="CLU_3357901_0_0_6"/>
<dbReference type="Gene3D" id="3.40.50.10230">
    <property type="entry name" value="Cobalamin biosynthesis CobH/CbiC, precorrin-8X methylmutase"/>
    <property type="match status" value="1"/>
</dbReference>
<sequence length="36" mass="3661">MLAADSRGVPFVIMQGRRGGSAMAVAAVNALATEIE</sequence>
<feature type="domain" description="Cobalamin biosynthesis precorrin-8X methylmutase CobH/CbiC" evidence="4">
    <location>
        <begin position="6"/>
        <end position="33"/>
    </location>
</feature>
<comment type="pathway">
    <text evidence="1">Cofactor biosynthesis; adenosylcobalamin biosynthesis.</text>
</comment>
<dbReference type="AlphaFoldDB" id="F3C0Q8"/>
<reference evidence="5 6" key="1">
    <citation type="journal article" date="2011" name="PLoS Pathog.">
        <title>Dynamic evolution of pathogenicity revealed by sequencing and comparative genomics of 19 Pseudomonas syringae isolates.</title>
        <authorList>
            <person name="Baltrus D.A."/>
            <person name="Nishimura M.T."/>
            <person name="Romanchuk A."/>
            <person name="Chang J.H."/>
            <person name="Mukhtar M.S."/>
            <person name="Cherkis K."/>
            <person name="Roach J."/>
            <person name="Grant S.R."/>
            <person name="Jones C.D."/>
            <person name="Dangl J.L."/>
        </authorList>
    </citation>
    <scope>NUCLEOTIDE SEQUENCE [LARGE SCALE GENOMIC DNA]</scope>
    <source>
        <strain evidence="6">race 4</strain>
    </source>
</reference>
<evidence type="ECO:0000256" key="2">
    <source>
        <dbReference type="ARBA" id="ARBA00022573"/>
    </source>
</evidence>
<dbReference type="EMBL" id="ADWY01000200">
    <property type="protein sequence ID" value="EGH08042.1"/>
    <property type="molecule type" value="Genomic_DNA"/>
</dbReference>
<gene>
    <name evidence="5" type="ORF">Pgy4_05132</name>
</gene>
<protein>
    <recommendedName>
        <fullName evidence="4">Cobalamin biosynthesis precorrin-8X methylmutase CobH/CbiC domain-containing protein</fullName>
    </recommendedName>
</protein>
<evidence type="ECO:0000256" key="1">
    <source>
        <dbReference type="ARBA" id="ARBA00004953"/>
    </source>
</evidence>
<evidence type="ECO:0000256" key="3">
    <source>
        <dbReference type="ARBA" id="ARBA00023235"/>
    </source>
</evidence>
<proteinExistence type="predicted"/>
<dbReference type="InterPro" id="IPR003722">
    <property type="entry name" value="Cbl_synth_CobH/CbiC"/>
</dbReference>
<keyword evidence="3" id="KW-0413">Isomerase</keyword>
<dbReference type="GO" id="GO:0016993">
    <property type="term" value="F:precorrin-8X methylmutase activity"/>
    <property type="evidence" value="ECO:0007669"/>
    <property type="project" value="InterPro"/>
</dbReference>
<evidence type="ECO:0000313" key="6">
    <source>
        <dbReference type="Proteomes" id="UP000005466"/>
    </source>
</evidence>
<dbReference type="UniPathway" id="UPA00148"/>
<evidence type="ECO:0000259" key="4">
    <source>
        <dbReference type="Pfam" id="PF02570"/>
    </source>
</evidence>
<name>F3C0Q8_PSESG</name>
<dbReference type="Pfam" id="PF02570">
    <property type="entry name" value="CbiC"/>
    <property type="match status" value="1"/>
</dbReference>
<dbReference type="BioCyc" id="PSYR875330:G11XH-935-MONOMER"/>
<accession>F3C0Q8</accession>
<dbReference type="Proteomes" id="UP000005466">
    <property type="component" value="Unassembled WGS sequence"/>
</dbReference>
<dbReference type="InterPro" id="IPR036588">
    <property type="entry name" value="CobH/CbiC_sf"/>
</dbReference>